<organism evidence="2">
    <name type="scientific">Pleurobrachia bachei</name>
    <name type="common">Sea gooseberry</name>
    <dbReference type="NCBI Taxonomy" id="34499"/>
    <lineage>
        <taxon>Eukaryota</taxon>
        <taxon>Metazoa</taxon>
        <taxon>Ctenophora</taxon>
        <taxon>Tentaculata</taxon>
        <taxon>Cydippida</taxon>
        <taxon>Pleurobrachiidae</taxon>
        <taxon>Pleurobrachia</taxon>
    </lineage>
</organism>
<feature type="chain" id="PRO_5004053501" evidence="1">
    <location>
        <begin position="19"/>
        <end position="224"/>
    </location>
</feature>
<dbReference type="AlphaFoldDB" id="M4H265"/>
<evidence type="ECO:0000313" key="2">
    <source>
        <dbReference type="EMBL" id="AFK75451.1"/>
    </source>
</evidence>
<accession>M4H265</accession>
<evidence type="ECO:0000256" key="1">
    <source>
        <dbReference type="SAM" id="SignalP"/>
    </source>
</evidence>
<dbReference type="EMBL" id="JQ700351">
    <property type="protein sequence ID" value="AFK75451.1"/>
    <property type="molecule type" value="mRNA"/>
</dbReference>
<name>M4H265_PLEBA</name>
<proteinExistence type="evidence at transcript level"/>
<protein>
    <submittedName>
        <fullName evidence="2">Putative secretory peptide-41</fullName>
    </submittedName>
</protein>
<feature type="signal peptide" evidence="1">
    <location>
        <begin position="1"/>
        <end position="18"/>
    </location>
</feature>
<reference evidence="2" key="1">
    <citation type="submission" date="2012-02" db="EMBL/GenBank/DDBJ databases">
        <title>The genome of the ctenophore, Pleurobrachia bachei.</title>
        <authorList>
            <person name="Kohn A.B."/>
            <person name="Citarella M."/>
            <person name="Moroz L.L."/>
        </authorList>
    </citation>
    <scope>NUCLEOTIDE SEQUENCE</scope>
</reference>
<sequence>MIRLLLFTAALCGTFVLSGWTAVEEGVKIPWDLEATPLQIKTNSTLGSGDRIDLRLFNNKDSYLGYLIVMFSSPMQYGMYYCTLDWTDLPVQPPVEVDKIWKITKTETTLIVTCNDVEVLNYLFADSSKSDCVTTLGGDVVEKIQFPRYDTAITASDFYWLNCQKDELWISGVPQCVARLCFGRPASFTNVKGGLEHNKYIGNCTSYPHKKVPVSLEDKDRECD</sequence>
<keyword evidence="1" id="KW-0732">Signal</keyword>